<accession>A0A840N3B9</accession>
<dbReference type="EMBL" id="JACHIJ010000005">
    <property type="protein sequence ID" value="MBB5053600.1"/>
    <property type="molecule type" value="Genomic_DNA"/>
</dbReference>
<proteinExistence type="predicted"/>
<dbReference type="Proteomes" id="UP000521227">
    <property type="component" value="Unassembled WGS sequence"/>
</dbReference>
<evidence type="ECO:0000313" key="3">
    <source>
        <dbReference type="Proteomes" id="UP000521227"/>
    </source>
</evidence>
<evidence type="ECO:0000256" key="1">
    <source>
        <dbReference type="SAM" id="MobiDB-lite"/>
    </source>
</evidence>
<evidence type="ECO:0000313" key="2">
    <source>
        <dbReference type="EMBL" id="MBB5053600.1"/>
    </source>
</evidence>
<feature type="compositionally biased region" description="Basic and acidic residues" evidence="1">
    <location>
        <begin position="201"/>
        <end position="211"/>
    </location>
</feature>
<feature type="region of interest" description="Disordered" evidence="1">
    <location>
        <begin position="193"/>
        <end position="224"/>
    </location>
</feature>
<comment type="caution">
    <text evidence="2">The sequence shown here is derived from an EMBL/GenBank/DDBJ whole genome shotgun (WGS) entry which is preliminary data.</text>
</comment>
<feature type="compositionally biased region" description="Polar residues" evidence="1">
    <location>
        <begin position="213"/>
        <end position="224"/>
    </location>
</feature>
<protein>
    <submittedName>
        <fullName evidence="2">Uncharacterized protein</fullName>
    </submittedName>
</protein>
<gene>
    <name evidence="2" type="ORF">HNQ36_003600</name>
</gene>
<sequence>MNAIFLSAGMPDPKRGPDFAKTADTVAITAAVSALIHVTLGRRPLVWGGQPAITPMIWVVAQRLGVDYGRWVKLYQTRHFEEDFPDDNARFQNVVYTADIDHDREKSLMEMRRSMFADERYSAAVFIGGMQGIIDEFNLFRHLQPKARMLPVASTGGAVLQLVDAVPGFKSDLANDMDYVALFHRHLDISPRENRYNTPEEQPKNVNDRFFKSPNSKPNTLMSP</sequence>
<name>A0A840N3B9_9BRAD</name>
<dbReference type="InterPro" id="IPR041197">
    <property type="entry name" value="LD_cluster3"/>
</dbReference>
<reference evidence="2 3" key="1">
    <citation type="submission" date="2020-08" db="EMBL/GenBank/DDBJ databases">
        <title>Genomic Encyclopedia of Type Strains, Phase IV (KMG-IV): sequencing the most valuable type-strain genomes for metagenomic binning, comparative biology and taxonomic classification.</title>
        <authorList>
            <person name="Goeker M."/>
        </authorList>
    </citation>
    <scope>NUCLEOTIDE SEQUENCE [LARGE SCALE GENOMIC DNA]</scope>
    <source>
        <strain evidence="2 3">DSM 17498</strain>
    </source>
</reference>
<dbReference type="AlphaFoldDB" id="A0A840N3B9"/>
<dbReference type="Pfam" id="PF18180">
    <property type="entry name" value="LD_cluster3"/>
    <property type="match status" value="1"/>
</dbReference>
<organism evidence="2 3">
    <name type="scientific">Afipia massiliensis</name>
    <dbReference type="NCBI Taxonomy" id="211460"/>
    <lineage>
        <taxon>Bacteria</taxon>
        <taxon>Pseudomonadati</taxon>
        <taxon>Pseudomonadota</taxon>
        <taxon>Alphaproteobacteria</taxon>
        <taxon>Hyphomicrobiales</taxon>
        <taxon>Nitrobacteraceae</taxon>
        <taxon>Afipia</taxon>
    </lineage>
</organism>
<dbReference type="RefSeq" id="WP_024577354.1">
    <property type="nucleotide sequence ID" value="NZ_JACHIJ010000005.1"/>
</dbReference>